<dbReference type="EMBL" id="JANAWD010000086">
    <property type="protein sequence ID" value="KAJ3487621.1"/>
    <property type="molecule type" value="Genomic_DNA"/>
</dbReference>
<comment type="caution">
    <text evidence="2">The sequence shown here is derived from an EMBL/GenBank/DDBJ whole genome shotgun (WGS) entry which is preliminary data.</text>
</comment>
<feature type="region of interest" description="Disordered" evidence="1">
    <location>
        <begin position="497"/>
        <end position="523"/>
    </location>
</feature>
<evidence type="ECO:0000313" key="3">
    <source>
        <dbReference type="Proteomes" id="UP001212997"/>
    </source>
</evidence>
<sequence length="750" mass="85860">MQEVLRGAEVWGPFQDEDEWELAKWLIKNVGHNQAEEFLKLQAIHGRVKPSFQNKTKLYEAVDSLPGGISWLREEIKLTGDVVGHDGKPLEETLELWYRDPIECIQEILGNPMFCDVMRFAPGRLFSDAFGRTRRIDEMWTANWWWKIQQMLPNSATIAPVILSSDKTKLSQFRGDKSAWPIYLTIGNISKDVRRKASSHASILTPRFEECGPSSQPILPTIPNNAWLLVVWKTGVRLEMLRPRIAEALGHEQKNQFNSLGLRAVYNPFWEDLPHADIFQCFTPDLLHQLHKGVFKDHLVKWCTAIIGEEEVDARFQAMPRMLGLCHFKNGISGISQWMGAEHKEMEKVFLALIAGAANDRVVKAARALIDFIYLASLQSHTSDTLDALQKALDEFHAHKNAFIEFGGRNATHFNIPKFHMLEHYIKMIWNFGSTDGFNTEWSERLHIDYAKDAYRASNKRDYAIQMTRWLIRQEKVDRYATYLFWLRNGNYQPSVPSPTQHGLTSTSSFSLPPTTRLPTETAPVSVQRPSPFHYHIAETPPLQNIAASTIIEKHGASRFLPALSIFLSSHGIRIIPHTFDRFHLYTQMVFFLPVIPEVSPTKTKNTLHVSPSYSTAFRAKFKSSPSLQTNFALVRTGERNEHTDGTHLHGLRVAHVRALFQLPDHYRLQSTHPLAYVEWFTPLRSQDPVTGMYIVSRSTRAHAPYAEVIEANCIVRNLHLSPKFGRIKDPSWHSDCWMIDVSKEAASVE</sequence>
<gene>
    <name evidence="2" type="ORF">NLI96_g3382</name>
</gene>
<evidence type="ECO:0000313" key="2">
    <source>
        <dbReference type="EMBL" id="KAJ3487621.1"/>
    </source>
</evidence>
<evidence type="ECO:0000256" key="1">
    <source>
        <dbReference type="SAM" id="MobiDB-lite"/>
    </source>
</evidence>
<keyword evidence="3" id="KW-1185">Reference proteome</keyword>
<protein>
    <submittedName>
        <fullName evidence="2">Uncharacterized protein</fullName>
    </submittedName>
</protein>
<name>A0AAD5V6S7_9APHY</name>
<dbReference type="Pfam" id="PF18759">
    <property type="entry name" value="Plavaka"/>
    <property type="match status" value="2"/>
</dbReference>
<organism evidence="2 3">
    <name type="scientific">Meripilus lineatus</name>
    <dbReference type="NCBI Taxonomy" id="2056292"/>
    <lineage>
        <taxon>Eukaryota</taxon>
        <taxon>Fungi</taxon>
        <taxon>Dikarya</taxon>
        <taxon>Basidiomycota</taxon>
        <taxon>Agaricomycotina</taxon>
        <taxon>Agaricomycetes</taxon>
        <taxon>Polyporales</taxon>
        <taxon>Meripilaceae</taxon>
        <taxon>Meripilus</taxon>
    </lineage>
</organism>
<dbReference type="InterPro" id="IPR041078">
    <property type="entry name" value="Plavaka"/>
</dbReference>
<feature type="compositionally biased region" description="Low complexity" evidence="1">
    <location>
        <begin position="504"/>
        <end position="520"/>
    </location>
</feature>
<accession>A0AAD5V6S7</accession>
<proteinExistence type="predicted"/>
<dbReference type="AlphaFoldDB" id="A0AAD5V6S7"/>
<dbReference type="Proteomes" id="UP001212997">
    <property type="component" value="Unassembled WGS sequence"/>
</dbReference>
<reference evidence="2" key="1">
    <citation type="submission" date="2022-07" db="EMBL/GenBank/DDBJ databases">
        <title>Genome Sequence of Physisporinus lineatus.</title>
        <authorList>
            <person name="Buettner E."/>
        </authorList>
    </citation>
    <scope>NUCLEOTIDE SEQUENCE</scope>
    <source>
        <strain evidence="2">VT162</strain>
    </source>
</reference>